<accession>A0A382WH97</accession>
<gene>
    <name evidence="1" type="ORF">METZ01_LOCUS410996</name>
</gene>
<name>A0A382WH97_9ZZZZ</name>
<sequence length="92" mass="10506">VNRVYEGDQFSKMMTSIGQQLADGPTHLQAFVKETFHDGWRRSLEECTEHECMNILTALEHPYAAERLRAFEKGEKTNSLLVSMEAVDSENT</sequence>
<organism evidence="1">
    <name type="scientific">marine metagenome</name>
    <dbReference type="NCBI Taxonomy" id="408172"/>
    <lineage>
        <taxon>unclassified sequences</taxon>
        <taxon>metagenomes</taxon>
        <taxon>ecological metagenomes</taxon>
    </lineage>
</organism>
<dbReference type="Gene3D" id="1.10.12.10">
    <property type="entry name" value="Lyase 2-enoyl-coa Hydratase, Chain A, domain 2"/>
    <property type="match status" value="1"/>
</dbReference>
<dbReference type="EMBL" id="UINC01159835">
    <property type="protein sequence ID" value="SVD58142.1"/>
    <property type="molecule type" value="Genomic_DNA"/>
</dbReference>
<dbReference type="InterPro" id="IPR014748">
    <property type="entry name" value="Enoyl-CoA_hydra_C"/>
</dbReference>
<proteinExistence type="predicted"/>
<dbReference type="InterPro" id="IPR029045">
    <property type="entry name" value="ClpP/crotonase-like_dom_sf"/>
</dbReference>
<feature type="non-terminal residue" evidence="1">
    <location>
        <position position="1"/>
    </location>
</feature>
<reference evidence="1" key="1">
    <citation type="submission" date="2018-05" db="EMBL/GenBank/DDBJ databases">
        <authorList>
            <person name="Lanie J.A."/>
            <person name="Ng W.-L."/>
            <person name="Kazmierczak K.M."/>
            <person name="Andrzejewski T.M."/>
            <person name="Davidsen T.M."/>
            <person name="Wayne K.J."/>
            <person name="Tettelin H."/>
            <person name="Glass J.I."/>
            <person name="Rusch D."/>
            <person name="Podicherti R."/>
            <person name="Tsui H.-C.T."/>
            <person name="Winkler M.E."/>
        </authorList>
    </citation>
    <scope>NUCLEOTIDE SEQUENCE</scope>
</reference>
<evidence type="ECO:0000313" key="1">
    <source>
        <dbReference type="EMBL" id="SVD58142.1"/>
    </source>
</evidence>
<dbReference type="AlphaFoldDB" id="A0A382WH97"/>
<dbReference type="SUPFAM" id="SSF52096">
    <property type="entry name" value="ClpP/crotonase"/>
    <property type="match status" value="1"/>
</dbReference>
<protein>
    <submittedName>
        <fullName evidence="1">Uncharacterized protein</fullName>
    </submittedName>
</protein>